<comment type="catalytic activity">
    <reaction evidence="15">
        <text>L-lysine + NADPH + O2 = N(6)-hydroxy-L-lysine + NADP(+) + H2O</text>
        <dbReference type="Rhea" id="RHEA:23228"/>
        <dbReference type="ChEBI" id="CHEBI:15377"/>
        <dbReference type="ChEBI" id="CHEBI:15379"/>
        <dbReference type="ChEBI" id="CHEBI:32551"/>
        <dbReference type="ChEBI" id="CHEBI:57783"/>
        <dbReference type="ChEBI" id="CHEBI:57820"/>
        <dbReference type="ChEBI" id="CHEBI:58349"/>
        <dbReference type="EC" id="1.14.13.59"/>
    </reaction>
</comment>
<evidence type="ECO:0000256" key="13">
    <source>
        <dbReference type="ARBA" id="ARBA00032493"/>
    </source>
</evidence>
<dbReference type="PANTHER" id="PTHR42802:SF1">
    <property type="entry name" value="L-ORNITHINE N(5)-MONOOXYGENASE"/>
    <property type="match status" value="1"/>
</dbReference>
<dbReference type="PRINTS" id="PR00368">
    <property type="entry name" value="FADPNR"/>
</dbReference>
<evidence type="ECO:0000256" key="3">
    <source>
        <dbReference type="ARBA" id="ARBA00007588"/>
    </source>
</evidence>
<dbReference type="PANTHER" id="PTHR42802">
    <property type="entry name" value="MONOOXYGENASE"/>
    <property type="match status" value="1"/>
</dbReference>
<sequence>MDPVYDVVGIGFGPSNLALAIAIEEHNATAREPVRAAFLEKQERFGWHRGMLFEDATMQVSFLKDLVTLRNPASGYSFVSYLHAQGRLADFINYKTMYPLRVEFHDYLRWAADRVGVPVLYGHTVTDVVPVEDGELLEVVAGPRRLRARNVVVAVGLEPSLPPGVVPAERVWHNLDMLHRAASFASPDPSRFVVVGAGQSAAESVAFLHERYPTAEVCSVFFRYGYSPADDSNFANRIFDPSAVDLYFDAPADVKRMLFDYHRNTNYSVVDGELITDLYRRAYREQVLGRPRLRMLNASRIAGLDARPDGVTAVVEHLPTGARTELAADVIVYATGYRPVDALALLGAAAVHCRRDEERLPLVGRDYRVATDPALRAGVYLQGGTEHAHGITSTLLSAVAVRAGEITASIAARRPAGPAAVPRPLVNTAP</sequence>
<dbReference type="Proteomes" id="UP001501444">
    <property type="component" value="Unassembled WGS sequence"/>
</dbReference>
<evidence type="ECO:0000256" key="2">
    <source>
        <dbReference type="ARBA" id="ARBA00004924"/>
    </source>
</evidence>
<accession>A0ABP5SPR6</accession>
<protein>
    <recommendedName>
        <fullName evidence="5">L-lysine N6-monooxygenase MbtG</fullName>
        <ecNumber evidence="4">1.14.13.59</ecNumber>
    </recommendedName>
    <alternativeName>
        <fullName evidence="14">Lysine 6-N-hydroxylase</fullName>
    </alternativeName>
    <alternativeName>
        <fullName evidence="13">Lysine N6-hydroxylase</fullName>
    </alternativeName>
    <alternativeName>
        <fullName evidence="11">Lysine-N-oxygenase</fullName>
    </alternativeName>
    <alternativeName>
        <fullName evidence="12">Mycobactin synthase protein G</fullName>
    </alternativeName>
</protein>
<dbReference type="EC" id="1.14.13.59" evidence="4"/>
<comment type="similarity">
    <text evidence="3">Belongs to the lysine N(6)-hydroxylase/L-ornithine N(5)-oxygenase family.</text>
</comment>
<evidence type="ECO:0000256" key="6">
    <source>
        <dbReference type="ARBA" id="ARBA00022630"/>
    </source>
</evidence>
<evidence type="ECO:0000256" key="4">
    <source>
        <dbReference type="ARBA" id="ARBA00013076"/>
    </source>
</evidence>
<proteinExistence type="inferred from homology"/>
<comment type="caution">
    <text evidence="16">The sequence shown here is derived from an EMBL/GenBank/DDBJ whole genome shotgun (WGS) entry which is preliminary data.</text>
</comment>
<keyword evidence="9" id="KW-0560">Oxidoreductase</keyword>
<dbReference type="Gene3D" id="3.50.50.60">
    <property type="entry name" value="FAD/NAD(P)-binding domain"/>
    <property type="match status" value="1"/>
</dbReference>
<evidence type="ECO:0000256" key="14">
    <source>
        <dbReference type="ARBA" id="ARBA00032738"/>
    </source>
</evidence>
<dbReference type="RefSeq" id="WP_344611640.1">
    <property type="nucleotide sequence ID" value="NZ_BAAARV010000016.1"/>
</dbReference>
<evidence type="ECO:0000256" key="10">
    <source>
        <dbReference type="ARBA" id="ARBA00023033"/>
    </source>
</evidence>
<evidence type="ECO:0000256" key="11">
    <source>
        <dbReference type="ARBA" id="ARBA00029939"/>
    </source>
</evidence>
<evidence type="ECO:0000256" key="5">
    <source>
        <dbReference type="ARBA" id="ARBA00016406"/>
    </source>
</evidence>
<evidence type="ECO:0000256" key="9">
    <source>
        <dbReference type="ARBA" id="ARBA00023002"/>
    </source>
</evidence>
<comment type="pathway">
    <text evidence="2">Siderophore biosynthesis.</text>
</comment>
<keyword evidence="7" id="KW-0274">FAD</keyword>
<evidence type="ECO:0000256" key="7">
    <source>
        <dbReference type="ARBA" id="ARBA00022827"/>
    </source>
</evidence>
<evidence type="ECO:0000313" key="16">
    <source>
        <dbReference type="EMBL" id="GAA2336075.1"/>
    </source>
</evidence>
<dbReference type="InterPro" id="IPR036188">
    <property type="entry name" value="FAD/NAD-bd_sf"/>
</dbReference>
<evidence type="ECO:0000256" key="15">
    <source>
        <dbReference type="ARBA" id="ARBA00048407"/>
    </source>
</evidence>
<dbReference type="EMBL" id="BAAARV010000016">
    <property type="protein sequence ID" value="GAA2336075.1"/>
    <property type="molecule type" value="Genomic_DNA"/>
</dbReference>
<evidence type="ECO:0000313" key="17">
    <source>
        <dbReference type="Proteomes" id="UP001501444"/>
    </source>
</evidence>
<evidence type="ECO:0000256" key="12">
    <source>
        <dbReference type="ARBA" id="ARBA00031158"/>
    </source>
</evidence>
<gene>
    <name evidence="16" type="ORF">GCM10010170_016310</name>
</gene>
<keyword evidence="6" id="KW-0285">Flavoprotein</keyword>
<comment type="cofactor">
    <cofactor evidence="1">
        <name>FAD</name>
        <dbReference type="ChEBI" id="CHEBI:57692"/>
    </cofactor>
</comment>
<keyword evidence="17" id="KW-1185">Reference proteome</keyword>
<dbReference type="InterPro" id="IPR025700">
    <property type="entry name" value="Lys/Orn_oxygenase"/>
</dbReference>
<reference evidence="17" key="1">
    <citation type="journal article" date="2019" name="Int. J. Syst. Evol. Microbiol.">
        <title>The Global Catalogue of Microorganisms (GCM) 10K type strain sequencing project: providing services to taxonomists for standard genome sequencing and annotation.</title>
        <authorList>
            <consortium name="The Broad Institute Genomics Platform"/>
            <consortium name="The Broad Institute Genome Sequencing Center for Infectious Disease"/>
            <person name="Wu L."/>
            <person name="Ma J."/>
        </authorList>
    </citation>
    <scope>NUCLEOTIDE SEQUENCE [LARGE SCALE GENOMIC DNA]</scope>
    <source>
        <strain evidence="17">JCM 3272</strain>
    </source>
</reference>
<evidence type="ECO:0000256" key="1">
    <source>
        <dbReference type="ARBA" id="ARBA00001974"/>
    </source>
</evidence>
<evidence type="ECO:0000256" key="8">
    <source>
        <dbReference type="ARBA" id="ARBA00022857"/>
    </source>
</evidence>
<dbReference type="SUPFAM" id="SSF51905">
    <property type="entry name" value="FAD/NAD(P)-binding domain"/>
    <property type="match status" value="2"/>
</dbReference>
<name>A0ABP5SPR6_9ACTN</name>
<dbReference type="Pfam" id="PF13434">
    <property type="entry name" value="Lys_Orn_oxgnase"/>
    <property type="match status" value="1"/>
</dbReference>
<keyword evidence="10" id="KW-0503">Monooxygenase</keyword>
<keyword evidence="8" id="KW-0521">NADP</keyword>
<organism evidence="16 17">
    <name type="scientific">Dactylosporangium salmoneum</name>
    <dbReference type="NCBI Taxonomy" id="53361"/>
    <lineage>
        <taxon>Bacteria</taxon>
        <taxon>Bacillati</taxon>
        <taxon>Actinomycetota</taxon>
        <taxon>Actinomycetes</taxon>
        <taxon>Micromonosporales</taxon>
        <taxon>Micromonosporaceae</taxon>
        <taxon>Dactylosporangium</taxon>
    </lineage>
</organism>